<dbReference type="PROSITE" id="PS50949">
    <property type="entry name" value="HTH_GNTR"/>
    <property type="match status" value="1"/>
</dbReference>
<feature type="domain" description="HTH gntR-type" evidence="4">
    <location>
        <begin position="14"/>
        <end position="81"/>
    </location>
</feature>
<protein>
    <submittedName>
        <fullName evidence="5">GntR family transcriptional regulator</fullName>
    </submittedName>
</protein>
<dbReference type="PRINTS" id="PR00035">
    <property type="entry name" value="HTHGNTR"/>
</dbReference>
<keyword evidence="1" id="KW-0805">Transcription regulation</keyword>
<evidence type="ECO:0000259" key="4">
    <source>
        <dbReference type="PROSITE" id="PS50949"/>
    </source>
</evidence>
<sequence length="234" mass="26791">MTTFPPLQTQRQRISLGDQVYEAIRDRIVTLTLPPGTMIYENELAEMLQVSRTPIREAIRSLVNEQLLEVLPQRGTRIAPISERKVHDTRFVREHLELGAFRLAARLWDAERHRSVKAKLEELLQRQEAAAVAGDIAQFLNVDEAFHHAILQVAGNETLLQVVGHMRAHLNRFRYLALQELQQLERITAEHRLLAEAIELGDEALAADRLGAHLGKLAQDLTVVRRKYPDYFTD</sequence>
<dbReference type="InterPro" id="IPR036388">
    <property type="entry name" value="WH-like_DNA-bd_sf"/>
</dbReference>
<comment type="caution">
    <text evidence="5">The sequence shown here is derived from an EMBL/GenBank/DDBJ whole genome shotgun (WGS) entry which is preliminary data.</text>
</comment>
<dbReference type="CDD" id="cd07377">
    <property type="entry name" value="WHTH_GntR"/>
    <property type="match status" value="1"/>
</dbReference>
<dbReference type="InterPro" id="IPR036390">
    <property type="entry name" value="WH_DNA-bd_sf"/>
</dbReference>
<dbReference type="SMART" id="SM00345">
    <property type="entry name" value="HTH_GNTR"/>
    <property type="match status" value="1"/>
</dbReference>
<reference evidence="5 6" key="1">
    <citation type="submission" date="2024-09" db="EMBL/GenBank/DDBJ databases">
        <authorList>
            <person name="Sun Q."/>
            <person name="Mori K."/>
        </authorList>
    </citation>
    <scope>NUCLEOTIDE SEQUENCE [LARGE SCALE GENOMIC DNA]</scope>
    <source>
        <strain evidence="5 6">CCM 7759</strain>
    </source>
</reference>
<dbReference type="PANTHER" id="PTHR43537">
    <property type="entry name" value="TRANSCRIPTIONAL REGULATOR, GNTR FAMILY"/>
    <property type="match status" value="1"/>
</dbReference>
<dbReference type="EMBL" id="JBHLWN010000111">
    <property type="protein sequence ID" value="MFC0216185.1"/>
    <property type="molecule type" value="Genomic_DNA"/>
</dbReference>
<dbReference type="Gene3D" id="1.20.120.530">
    <property type="entry name" value="GntR ligand-binding domain-like"/>
    <property type="match status" value="1"/>
</dbReference>
<dbReference type="Gene3D" id="1.10.10.10">
    <property type="entry name" value="Winged helix-like DNA-binding domain superfamily/Winged helix DNA-binding domain"/>
    <property type="match status" value="1"/>
</dbReference>
<keyword evidence="6" id="KW-1185">Reference proteome</keyword>
<dbReference type="SMART" id="SM00895">
    <property type="entry name" value="FCD"/>
    <property type="match status" value="1"/>
</dbReference>
<evidence type="ECO:0000256" key="1">
    <source>
        <dbReference type="ARBA" id="ARBA00023015"/>
    </source>
</evidence>
<dbReference type="Pfam" id="PF00392">
    <property type="entry name" value="GntR"/>
    <property type="match status" value="1"/>
</dbReference>
<dbReference type="Pfam" id="PF07729">
    <property type="entry name" value="FCD"/>
    <property type="match status" value="1"/>
</dbReference>
<gene>
    <name evidence="5" type="ORF">ACFFK0_27695</name>
</gene>
<name>A0ABV6DU49_9BACL</name>
<evidence type="ECO:0000256" key="3">
    <source>
        <dbReference type="ARBA" id="ARBA00023163"/>
    </source>
</evidence>
<dbReference type="SUPFAM" id="SSF48008">
    <property type="entry name" value="GntR ligand-binding domain-like"/>
    <property type="match status" value="1"/>
</dbReference>
<accession>A0ABV6DU49</accession>
<dbReference type="RefSeq" id="WP_377474111.1">
    <property type="nucleotide sequence ID" value="NZ_JBHLWN010000111.1"/>
</dbReference>
<dbReference type="PANTHER" id="PTHR43537:SF45">
    <property type="entry name" value="GNTR FAMILY REGULATORY PROTEIN"/>
    <property type="match status" value="1"/>
</dbReference>
<dbReference type="InterPro" id="IPR008920">
    <property type="entry name" value="TF_FadR/GntR_C"/>
</dbReference>
<evidence type="ECO:0000313" key="6">
    <source>
        <dbReference type="Proteomes" id="UP001589776"/>
    </source>
</evidence>
<dbReference type="InterPro" id="IPR011711">
    <property type="entry name" value="GntR_C"/>
</dbReference>
<dbReference type="InterPro" id="IPR000524">
    <property type="entry name" value="Tscrpt_reg_HTH_GntR"/>
</dbReference>
<keyword evidence="3" id="KW-0804">Transcription</keyword>
<dbReference type="Proteomes" id="UP001589776">
    <property type="component" value="Unassembled WGS sequence"/>
</dbReference>
<proteinExistence type="predicted"/>
<organism evidence="5 6">
    <name type="scientific">Paenibacillus chartarius</name>
    <dbReference type="NCBI Taxonomy" id="747481"/>
    <lineage>
        <taxon>Bacteria</taxon>
        <taxon>Bacillati</taxon>
        <taxon>Bacillota</taxon>
        <taxon>Bacilli</taxon>
        <taxon>Bacillales</taxon>
        <taxon>Paenibacillaceae</taxon>
        <taxon>Paenibacillus</taxon>
    </lineage>
</organism>
<evidence type="ECO:0000313" key="5">
    <source>
        <dbReference type="EMBL" id="MFC0216185.1"/>
    </source>
</evidence>
<keyword evidence="2" id="KW-0238">DNA-binding</keyword>
<evidence type="ECO:0000256" key="2">
    <source>
        <dbReference type="ARBA" id="ARBA00023125"/>
    </source>
</evidence>
<dbReference type="SUPFAM" id="SSF46785">
    <property type="entry name" value="Winged helix' DNA-binding domain"/>
    <property type="match status" value="1"/>
</dbReference>